<dbReference type="Gene3D" id="3.90.220.20">
    <property type="entry name" value="DNA methylase specificity domains"/>
    <property type="match status" value="2"/>
</dbReference>
<name>A0A975BBK1_9BACT</name>
<keyword evidence="6" id="KW-1185">Reference proteome</keyword>
<proteinExistence type="inferred from homology"/>
<feature type="domain" description="Type I restriction modification DNA specificity" evidence="4">
    <location>
        <begin position="49"/>
        <end position="198"/>
    </location>
</feature>
<keyword evidence="5" id="KW-0255">Endonuclease</keyword>
<dbReference type="InterPro" id="IPR051212">
    <property type="entry name" value="Type-I_RE_S_subunit"/>
</dbReference>
<dbReference type="InterPro" id="IPR000055">
    <property type="entry name" value="Restrct_endonuc_typeI_TRD"/>
</dbReference>
<accession>A0A975BBK1</accession>
<dbReference type="Gene3D" id="1.10.287.1120">
    <property type="entry name" value="Bipartite methylase S protein"/>
    <property type="match status" value="1"/>
</dbReference>
<dbReference type="GO" id="GO:0004519">
    <property type="term" value="F:endonuclease activity"/>
    <property type="evidence" value="ECO:0007669"/>
    <property type="project" value="UniProtKB-KW"/>
</dbReference>
<keyword evidence="5" id="KW-0378">Hydrolase</keyword>
<evidence type="ECO:0000256" key="2">
    <source>
        <dbReference type="ARBA" id="ARBA00022747"/>
    </source>
</evidence>
<dbReference type="PANTHER" id="PTHR43140:SF1">
    <property type="entry name" value="TYPE I RESTRICTION ENZYME ECOKI SPECIFICITY SUBUNIT"/>
    <property type="match status" value="1"/>
</dbReference>
<evidence type="ECO:0000313" key="6">
    <source>
        <dbReference type="Proteomes" id="UP000663720"/>
    </source>
</evidence>
<dbReference type="REBASE" id="490944">
    <property type="entry name" value="S.Dli5ac10ORF47270P"/>
</dbReference>
<keyword evidence="2" id="KW-0680">Restriction system</keyword>
<organism evidence="5 6">
    <name type="scientific">Desulfonema limicola</name>
    <dbReference type="NCBI Taxonomy" id="45656"/>
    <lineage>
        <taxon>Bacteria</taxon>
        <taxon>Pseudomonadati</taxon>
        <taxon>Thermodesulfobacteriota</taxon>
        <taxon>Desulfobacteria</taxon>
        <taxon>Desulfobacterales</taxon>
        <taxon>Desulfococcaceae</taxon>
        <taxon>Desulfonema</taxon>
    </lineage>
</organism>
<evidence type="ECO:0000256" key="3">
    <source>
        <dbReference type="ARBA" id="ARBA00023125"/>
    </source>
</evidence>
<evidence type="ECO:0000313" key="5">
    <source>
        <dbReference type="EMBL" id="QTA82352.1"/>
    </source>
</evidence>
<feature type="domain" description="Type I restriction modification DNA specificity" evidence="4">
    <location>
        <begin position="296"/>
        <end position="410"/>
    </location>
</feature>
<dbReference type="GO" id="GO:0003677">
    <property type="term" value="F:DNA binding"/>
    <property type="evidence" value="ECO:0007669"/>
    <property type="project" value="UniProtKB-KW"/>
</dbReference>
<dbReference type="EMBL" id="CP061799">
    <property type="protein sequence ID" value="QTA82352.1"/>
    <property type="molecule type" value="Genomic_DNA"/>
</dbReference>
<dbReference type="SUPFAM" id="SSF116734">
    <property type="entry name" value="DNA methylase specificity domain"/>
    <property type="match status" value="2"/>
</dbReference>
<sequence>MIKADFERYEAYKDSGVEWIGTVPDHWFLRHFKRFATMKGRIGWQGLKYSEFTDEGPFLITGMNFKGGKINWDEVYHISEKRYQQAPEIQLKNHDILMTKDGTIGKLLYVNNIPAPYKASLNSHLLVFRPIKESYYPKFLYYQLDSTIFNKYTHIAKTGTTFFGISQTAVGQYIGLLPPLPEQKVIAKYLDSKTALIDRKIELLTQKASLYENLKKSLINETVTKGLDKSVKMKDSGIDWIGEVPEHWVFNRHKDNFIFITKTCTDPTLYKVGLENIEGKTGRFIATNSDFEGNGIEFKINDILFGKLRPYLAKVYLAEFKGNAVGDIFVYRTKYNMIPKFAQYLMLSNKYLDVINNSTAGAKMPRVSSSFIANLIIATPPISEQKAIAQFLDTKTTKIDQIVKTINIKIDNLKELRKTLINDVVTGKIKVVK</sequence>
<reference evidence="5" key="1">
    <citation type="journal article" date="2021" name="Microb. Physiol.">
        <title>Proteogenomic Insights into the Physiology of Marine, Sulfate-Reducing, Filamentous Desulfonema limicola and Desulfonema magnum.</title>
        <authorList>
            <person name="Schnaars V."/>
            <person name="Wohlbrand L."/>
            <person name="Scheve S."/>
            <person name="Hinrichs C."/>
            <person name="Reinhardt R."/>
            <person name="Rabus R."/>
        </authorList>
    </citation>
    <scope>NUCLEOTIDE SEQUENCE</scope>
    <source>
        <strain evidence="5">5ac10</strain>
    </source>
</reference>
<dbReference type="GO" id="GO:0009307">
    <property type="term" value="P:DNA restriction-modification system"/>
    <property type="evidence" value="ECO:0007669"/>
    <property type="project" value="UniProtKB-KW"/>
</dbReference>
<keyword evidence="5" id="KW-0540">Nuclease</keyword>
<dbReference type="Pfam" id="PF01420">
    <property type="entry name" value="Methylase_S"/>
    <property type="match status" value="2"/>
</dbReference>
<keyword evidence="3" id="KW-0238">DNA-binding</keyword>
<comment type="similarity">
    <text evidence="1">Belongs to the type-I restriction system S methylase family.</text>
</comment>
<gene>
    <name evidence="5" type="ORF">dnl_47260</name>
</gene>
<dbReference type="RefSeq" id="WP_207688291.1">
    <property type="nucleotide sequence ID" value="NZ_CP061799.1"/>
</dbReference>
<dbReference type="InterPro" id="IPR044946">
    <property type="entry name" value="Restrct_endonuc_typeI_TRD_sf"/>
</dbReference>
<dbReference type="KEGG" id="dli:dnl_47260"/>
<protein>
    <submittedName>
        <fullName evidence="5">Type I restriction endonuclease domain-containing protein</fullName>
    </submittedName>
</protein>
<dbReference type="PANTHER" id="PTHR43140">
    <property type="entry name" value="TYPE-1 RESTRICTION ENZYME ECOKI SPECIFICITY PROTEIN"/>
    <property type="match status" value="1"/>
</dbReference>
<evidence type="ECO:0000259" key="4">
    <source>
        <dbReference type="Pfam" id="PF01420"/>
    </source>
</evidence>
<evidence type="ECO:0000256" key="1">
    <source>
        <dbReference type="ARBA" id="ARBA00010923"/>
    </source>
</evidence>
<dbReference type="AlphaFoldDB" id="A0A975BBK1"/>
<dbReference type="Proteomes" id="UP000663720">
    <property type="component" value="Chromosome"/>
</dbReference>